<dbReference type="InterPro" id="IPR017871">
    <property type="entry name" value="ABC_transporter-like_CS"/>
</dbReference>
<comment type="caution">
    <text evidence="12">The sequence shown here is derived from an EMBL/GenBank/DDBJ whole genome shotgun (WGS) entry which is preliminary data.</text>
</comment>
<dbReference type="GO" id="GO:0005886">
    <property type="term" value="C:plasma membrane"/>
    <property type="evidence" value="ECO:0007669"/>
    <property type="project" value="UniProtKB-SubCell"/>
</dbReference>
<dbReference type="SUPFAM" id="SSF90123">
    <property type="entry name" value="ABC transporter transmembrane region"/>
    <property type="match status" value="1"/>
</dbReference>
<evidence type="ECO:0000256" key="6">
    <source>
        <dbReference type="ARBA" id="ARBA00022840"/>
    </source>
</evidence>
<evidence type="ECO:0000259" key="10">
    <source>
        <dbReference type="PROSITE" id="PS50893"/>
    </source>
</evidence>
<keyword evidence="3" id="KW-1003">Cell membrane</keyword>
<feature type="transmembrane region" description="Helical" evidence="9">
    <location>
        <begin position="67"/>
        <end position="87"/>
    </location>
</feature>
<dbReference type="SUPFAM" id="SSF52540">
    <property type="entry name" value="P-loop containing nucleoside triphosphate hydrolases"/>
    <property type="match status" value="1"/>
</dbReference>
<evidence type="ECO:0000256" key="7">
    <source>
        <dbReference type="ARBA" id="ARBA00022989"/>
    </source>
</evidence>
<evidence type="ECO:0000256" key="5">
    <source>
        <dbReference type="ARBA" id="ARBA00022741"/>
    </source>
</evidence>
<proteinExistence type="predicted"/>
<evidence type="ECO:0000313" key="12">
    <source>
        <dbReference type="EMBL" id="MBD3871264.1"/>
    </source>
</evidence>
<evidence type="ECO:0000256" key="4">
    <source>
        <dbReference type="ARBA" id="ARBA00022692"/>
    </source>
</evidence>
<dbReference type="PROSITE" id="PS50929">
    <property type="entry name" value="ABC_TM1F"/>
    <property type="match status" value="1"/>
</dbReference>
<dbReference type="Pfam" id="PF00005">
    <property type="entry name" value="ABC_tran"/>
    <property type="match status" value="1"/>
</dbReference>
<dbReference type="PROSITE" id="PS00211">
    <property type="entry name" value="ABC_TRANSPORTER_1"/>
    <property type="match status" value="1"/>
</dbReference>
<feature type="domain" description="ABC transmembrane type-1" evidence="11">
    <location>
        <begin position="34"/>
        <end position="313"/>
    </location>
</feature>
<feature type="transmembrane region" description="Helical" evidence="9">
    <location>
        <begin position="278"/>
        <end position="298"/>
    </location>
</feature>
<evidence type="ECO:0000256" key="9">
    <source>
        <dbReference type="SAM" id="Phobius"/>
    </source>
</evidence>
<feature type="transmembrane region" description="Helical" evidence="9">
    <location>
        <begin position="137"/>
        <end position="158"/>
    </location>
</feature>
<sequence length="599" mass="65327">MVLKEPIDQKQGAMGRPVLRLLRDYAWRYRSSYITGAVFLWITNYLAVSIPGQIGHAIDALRAEQPLGRYVAAIAVMGVAVIVVRSLSRVLIFNPGRHLEYNLRRDLFAHLMRLQPSFYATQKRGDIVSRASNDITWVRTLVGFGGLQVVNVTLAVALTGWKMVSLSPRLTLMVLLPIVLCTGLVQWGIRRLFYLARRSQEQLGEISEHVLGSLQGMAAIQGFVAEEAFVERFEERNLDWFRTGMRLALIRSIALPLLVLSGGIAMFALIAIGGPMVLGGALTVGELAAFTALLTVFLPPLRSMGWMMSVIQRGRAALERIFELIDAPIERPEGAVGVVLESGQGPGIELCDLHFAYPDEVDREVLTGLNATIPAGGVVGLFGRTGSGKSTLLRLLVRLYNPPAGTILVDGVDLVALDLETWRRRMAVVPQRPFLFSDAIAANVGLEETPDEAQIQSAVEMAALGSDLESLPDGLETVVGERGIMLSGGQRQRVALARGLYRGGDLLILDDVLSAVDHQTEAQLVETVADLARRPEAPTVLISSHRLSALRRCDTVLVLDGGRLVDSGPHAELIQRSGIYRDTWLVQSQRAAAEEEVAS</sequence>
<dbReference type="InterPro" id="IPR003593">
    <property type="entry name" value="AAA+_ATPase"/>
</dbReference>
<keyword evidence="7 9" id="KW-1133">Transmembrane helix</keyword>
<evidence type="ECO:0000313" key="13">
    <source>
        <dbReference type="Proteomes" id="UP000598633"/>
    </source>
</evidence>
<accession>A0A8J7CGU0</accession>
<dbReference type="GO" id="GO:0015421">
    <property type="term" value="F:ABC-type oligopeptide transporter activity"/>
    <property type="evidence" value="ECO:0007669"/>
    <property type="project" value="TreeGrafter"/>
</dbReference>
<feature type="transmembrane region" description="Helical" evidence="9">
    <location>
        <begin position="33"/>
        <end position="55"/>
    </location>
</feature>
<keyword evidence="2" id="KW-0813">Transport</keyword>
<dbReference type="Proteomes" id="UP000598633">
    <property type="component" value="Unassembled WGS sequence"/>
</dbReference>
<evidence type="ECO:0000256" key="2">
    <source>
        <dbReference type="ARBA" id="ARBA00022448"/>
    </source>
</evidence>
<dbReference type="AlphaFoldDB" id="A0A8J7CGU0"/>
<evidence type="ECO:0000256" key="8">
    <source>
        <dbReference type="ARBA" id="ARBA00023136"/>
    </source>
</evidence>
<feature type="domain" description="ABC transporter" evidence="10">
    <location>
        <begin position="348"/>
        <end position="586"/>
    </location>
</feature>
<dbReference type="Gene3D" id="3.40.50.300">
    <property type="entry name" value="P-loop containing nucleotide triphosphate hydrolases"/>
    <property type="match status" value="1"/>
</dbReference>
<dbReference type="CDD" id="cd18541">
    <property type="entry name" value="ABC_6TM_TmrB_like"/>
    <property type="match status" value="1"/>
</dbReference>
<evidence type="ECO:0000256" key="3">
    <source>
        <dbReference type="ARBA" id="ARBA00022475"/>
    </source>
</evidence>
<dbReference type="InterPro" id="IPR011527">
    <property type="entry name" value="ABC1_TM_dom"/>
</dbReference>
<dbReference type="InterPro" id="IPR036640">
    <property type="entry name" value="ABC1_TM_sf"/>
</dbReference>
<dbReference type="Pfam" id="PF00664">
    <property type="entry name" value="ABC_membrane"/>
    <property type="match status" value="1"/>
</dbReference>
<organism evidence="12 13">
    <name type="scientific">Candidatus Sulfomarinibacter kjeldsenii</name>
    <dbReference type="NCBI Taxonomy" id="2885994"/>
    <lineage>
        <taxon>Bacteria</taxon>
        <taxon>Pseudomonadati</taxon>
        <taxon>Acidobacteriota</taxon>
        <taxon>Thermoanaerobaculia</taxon>
        <taxon>Thermoanaerobaculales</taxon>
        <taxon>Candidatus Sulfomarinibacteraceae</taxon>
        <taxon>Candidatus Sulfomarinibacter</taxon>
    </lineage>
</organism>
<dbReference type="GO" id="GO:0016887">
    <property type="term" value="F:ATP hydrolysis activity"/>
    <property type="evidence" value="ECO:0007669"/>
    <property type="project" value="InterPro"/>
</dbReference>
<keyword evidence="5" id="KW-0547">Nucleotide-binding</keyword>
<dbReference type="EMBL" id="JACXWA010000125">
    <property type="protein sequence ID" value="MBD3871264.1"/>
    <property type="molecule type" value="Genomic_DNA"/>
</dbReference>
<dbReference type="InterPro" id="IPR027417">
    <property type="entry name" value="P-loop_NTPase"/>
</dbReference>
<dbReference type="SMART" id="SM00382">
    <property type="entry name" value="AAA"/>
    <property type="match status" value="1"/>
</dbReference>
<dbReference type="InterPro" id="IPR039421">
    <property type="entry name" value="Type_1_exporter"/>
</dbReference>
<keyword evidence="4 9" id="KW-0812">Transmembrane</keyword>
<keyword evidence="8 9" id="KW-0472">Membrane</keyword>
<evidence type="ECO:0000259" key="11">
    <source>
        <dbReference type="PROSITE" id="PS50929"/>
    </source>
</evidence>
<keyword evidence="6 12" id="KW-0067">ATP-binding</keyword>
<evidence type="ECO:0000256" key="1">
    <source>
        <dbReference type="ARBA" id="ARBA00004651"/>
    </source>
</evidence>
<dbReference type="PANTHER" id="PTHR43394">
    <property type="entry name" value="ATP-DEPENDENT PERMEASE MDL1, MITOCHONDRIAL"/>
    <property type="match status" value="1"/>
</dbReference>
<protein>
    <submittedName>
        <fullName evidence="12">ABC transporter ATP-binding protein</fullName>
    </submittedName>
</protein>
<name>A0A8J7CGU0_9BACT</name>
<dbReference type="FunFam" id="3.40.50.300:FF:000854">
    <property type="entry name" value="Multidrug ABC transporter ATP-binding protein"/>
    <property type="match status" value="1"/>
</dbReference>
<dbReference type="Gene3D" id="1.20.1560.10">
    <property type="entry name" value="ABC transporter type 1, transmembrane domain"/>
    <property type="match status" value="1"/>
</dbReference>
<dbReference type="InterPro" id="IPR003439">
    <property type="entry name" value="ABC_transporter-like_ATP-bd"/>
</dbReference>
<feature type="transmembrane region" description="Helical" evidence="9">
    <location>
        <begin position="170"/>
        <end position="189"/>
    </location>
</feature>
<gene>
    <name evidence="12" type="ORF">IFJ97_07895</name>
</gene>
<dbReference type="PANTHER" id="PTHR43394:SF1">
    <property type="entry name" value="ATP-BINDING CASSETTE SUB-FAMILY B MEMBER 10, MITOCHONDRIAL"/>
    <property type="match status" value="1"/>
</dbReference>
<dbReference type="PROSITE" id="PS50893">
    <property type="entry name" value="ABC_TRANSPORTER_2"/>
    <property type="match status" value="1"/>
</dbReference>
<reference evidence="12 13" key="1">
    <citation type="submission" date="2020-08" db="EMBL/GenBank/DDBJ databases">
        <title>Acidobacteriota in marine sediments use diverse sulfur dissimilation pathways.</title>
        <authorList>
            <person name="Wasmund K."/>
        </authorList>
    </citation>
    <scope>NUCLEOTIDE SEQUENCE [LARGE SCALE GENOMIC DNA]</scope>
    <source>
        <strain evidence="12">MAG AM3-A</strain>
    </source>
</reference>
<dbReference type="GO" id="GO:0005524">
    <property type="term" value="F:ATP binding"/>
    <property type="evidence" value="ECO:0007669"/>
    <property type="project" value="UniProtKB-KW"/>
</dbReference>
<feature type="transmembrane region" description="Helical" evidence="9">
    <location>
        <begin position="248"/>
        <end position="272"/>
    </location>
</feature>
<comment type="subcellular location">
    <subcellularLocation>
        <location evidence="1">Cell membrane</location>
        <topology evidence="1">Multi-pass membrane protein</topology>
    </subcellularLocation>
</comment>